<dbReference type="PANTHER" id="PTHR10000">
    <property type="entry name" value="PHOSPHOSERINE PHOSPHATASE"/>
    <property type="match status" value="1"/>
</dbReference>
<protein>
    <recommendedName>
        <fullName evidence="3">Cof-type HAD-IIB family hydrolase</fullName>
    </recommendedName>
</protein>
<dbReference type="InterPro" id="IPR000150">
    <property type="entry name" value="Cof"/>
</dbReference>
<gene>
    <name evidence="1" type="ORF">DS031_13870</name>
</gene>
<dbReference type="PROSITE" id="PS01228">
    <property type="entry name" value="COF_1"/>
    <property type="match status" value="1"/>
</dbReference>
<organism evidence="1 2">
    <name type="scientific">Bacillus taeanensis</name>
    <dbReference type="NCBI Taxonomy" id="273032"/>
    <lineage>
        <taxon>Bacteria</taxon>
        <taxon>Bacillati</taxon>
        <taxon>Bacillota</taxon>
        <taxon>Bacilli</taxon>
        <taxon>Bacillales</taxon>
        <taxon>Bacillaceae</taxon>
        <taxon>Bacillus</taxon>
    </lineage>
</organism>
<proteinExistence type="predicted"/>
<dbReference type="SFLD" id="SFLDG01140">
    <property type="entry name" value="C2.B:_Phosphomannomutase_and_P"/>
    <property type="match status" value="1"/>
</dbReference>
<dbReference type="Gene3D" id="3.30.1240.10">
    <property type="match status" value="1"/>
</dbReference>
<dbReference type="PROSITE" id="PS01229">
    <property type="entry name" value="COF_2"/>
    <property type="match status" value="1"/>
</dbReference>
<evidence type="ECO:0008006" key="3">
    <source>
        <dbReference type="Google" id="ProtNLM"/>
    </source>
</evidence>
<dbReference type="SFLD" id="SFLDS00003">
    <property type="entry name" value="Haloacid_Dehalogenase"/>
    <property type="match status" value="1"/>
</dbReference>
<dbReference type="NCBIfam" id="TIGR01484">
    <property type="entry name" value="HAD-SF-IIB"/>
    <property type="match status" value="1"/>
</dbReference>
<dbReference type="GO" id="GO:0016791">
    <property type="term" value="F:phosphatase activity"/>
    <property type="evidence" value="ECO:0007669"/>
    <property type="project" value="TreeGrafter"/>
</dbReference>
<dbReference type="InterPro" id="IPR023214">
    <property type="entry name" value="HAD_sf"/>
</dbReference>
<dbReference type="EMBL" id="QOCW01000014">
    <property type="protein sequence ID" value="RBW69020.1"/>
    <property type="molecule type" value="Genomic_DNA"/>
</dbReference>
<evidence type="ECO:0000313" key="2">
    <source>
        <dbReference type="Proteomes" id="UP000253314"/>
    </source>
</evidence>
<reference evidence="1 2" key="1">
    <citation type="submission" date="2018-07" db="EMBL/GenBank/DDBJ databases">
        <title>Lottiidibacillus patelloidae gen. nov., sp. nov., isolated from the intestinal tract of a marine limpet and the reclassification of B. taeanensis BH030017T, B. algicola KMM 3737T and B. hwajinpoensis SW-72T as genus Lottiidibacillus.</title>
        <authorList>
            <person name="Liu R."/>
            <person name="Huang Z."/>
        </authorList>
    </citation>
    <scope>NUCLEOTIDE SEQUENCE [LARGE SCALE GENOMIC DNA]</scope>
    <source>
        <strain evidence="1 2">BH030017</strain>
    </source>
</reference>
<dbReference type="OrthoDB" id="9806027at2"/>
<dbReference type="InterPro" id="IPR006379">
    <property type="entry name" value="HAD-SF_hydro_IIB"/>
</dbReference>
<dbReference type="AlphaFoldDB" id="A0A366XRN5"/>
<sequence length="291" mass="32443">MLEMKIIATDMDGTLLNNEEEVSKENAAAIKKAQEQGIEVIVATGRGYIAAAEPLAKAGLKIPVIGLNGGEIRTAEGELLDSVPLGNDLYLKIQQACQKQDIYFEVFTNHGTYTDNLDRSIQAMIEIVSSTNVNYDEEKIRSHVMHRVEVGRLKTIESYDHLFDLPDIEFYKVLTFSRIEEKLRNVGGELEGENDLSITASARDNLEINHINAQKGIALEKFAKERGVDMKDVMALGDNFNDVSMLRIAGRSVAMENAEQEIKDICHFVTKKNIEHGVGHAIEQLLKDLVK</sequence>
<dbReference type="GO" id="GO:0005829">
    <property type="term" value="C:cytosol"/>
    <property type="evidence" value="ECO:0007669"/>
    <property type="project" value="TreeGrafter"/>
</dbReference>
<evidence type="ECO:0000313" key="1">
    <source>
        <dbReference type="EMBL" id="RBW69020.1"/>
    </source>
</evidence>
<name>A0A366XRN5_9BACI</name>
<accession>A0A366XRN5</accession>
<dbReference type="CDD" id="cd07516">
    <property type="entry name" value="HAD_Pase"/>
    <property type="match status" value="1"/>
</dbReference>
<dbReference type="Proteomes" id="UP000253314">
    <property type="component" value="Unassembled WGS sequence"/>
</dbReference>
<dbReference type="GO" id="GO:0000287">
    <property type="term" value="F:magnesium ion binding"/>
    <property type="evidence" value="ECO:0007669"/>
    <property type="project" value="TreeGrafter"/>
</dbReference>
<dbReference type="SFLD" id="SFLDG01144">
    <property type="entry name" value="C2.B.4:_PGP_Like"/>
    <property type="match status" value="1"/>
</dbReference>
<dbReference type="Gene3D" id="3.40.50.1000">
    <property type="entry name" value="HAD superfamily/HAD-like"/>
    <property type="match status" value="1"/>
</dbReference>
<keyword evidence="2" id="KW-1185">Reference proteome</keyword>
<dbReference type="SUPFAM" id="SSF56784">
    <property type="entry name" value="HAD-like"/>
    <property type="match status" value="1"/>
</dbReference>
<comment type="caution">
    <text evidence="1">The sequence shown here is derived from an EMBL/GenBank/DDBJ whole genome shotgun (WGS) entry which is preliminary data.</text>
</comment>
<dbReference type="InterPro" id="IPR036412">
    <property type="entry name" value="HAD-like_sf"/>
</dbReference>
<dbReference type="Pfam" id="PF08282">
    <property type="entry name" value="Hydrolase_3"/>
    <property type="match status" value="1"/>
</dbReference>
<dbReference type="NCBIfam" id="TIGR00099">
    <property type="entry name" value="Cof-subfamily"/>
    <property type="match status" value="1"/>
</dbReference>
<dbReference type="PANTHER" id="PTHR10000:SF55">
    <property type="entry name" value="5-AMINO-6-(5-PHOSPHO-D-RIBITYLAMINO)URACIL PHOSPHATASE YCSE"/>
    <property type="match status" value="1"/>
</dbReference>